<dbReference type="AlphaFoldDB" id="A0A9Q0HSK1"/>
<feature type="signal peptide" evidence="5">
    <location>
        <begin position="1"/>
        <end position="45"/>
    </location>
</feature>
<dbReference type="Proteomes" id="UP001151287">
    <property type="component" value="Unassembled WGS sequence"/>
</dbReference>
<keyword evidence="5" id="KW-0732">Signal</keyword>
<keyword evidence="3 4" id="KW-0964">Secreted</keyword>
<proteinExistence type="inferred from homology"/>
<dbReference type="InterPro" id="IPR044859">
    <property type="entry name" value="Allene_oxi_cyc_Dirigent"/>
</dbReference>
<dbReference type="GO" id="GO:0048046">
    <property type="term" value="C:apoplast"/>
    <property type="evidence" value="ECO:0007669"/>
    <property type="project" value="UniProtKB-SubCell"/>
</dbReference>
<organism evidence="6 7">
    <name type="scientific">Rhynchospora breviuscula</name>
    <dbReference type="NCBI Taxonomy" id="2022672"/>
    <lineage>
        <taxon>Eukaryota</taxon>
        <taxon>Viridiplantae</taxon>
        <taxon>Streptophyta</taxon>
        <taxon>Embryophyta</taxon>
        <taxon>Tracheophyta</taxon>
        <taxon>Spermatophyta</taxon>
        <taxon>Magnoliopsida</taxon>
        <taxon>Liliopsida</taxon>
        <taxon>Poales</taxon>
        <taxon>Cyperaceae</taxon>
        <taxon>Cyperoideae</taxon>
        <taxon>Rhynchosporeae</taxon>
        <taxon>Rhynchospora</taxon>
    </lineage>
</organism>
<comment type="subcellular location">
    <subcellularLocation>
        <location evidence="4">Secreted</location>
        <location evidence="4">Extracellular space</location>
        <location evidence="4">Apoplast</location>
    </subcellularLocation>
</comment>
<accession>A0A9Q0HSK1</accession>
<comment type="similarity">
    <text evidence="1 4">Belongs to the plant dirigent protein family.</text>
</comment>
<sequence>MHSNTKSSHLKSYLISHSMASLNPNSNYLLIFLLCLSLTPLLTSAGHKPVHFHFCMQEKVTDPNATSIVVAKGPIALPGTPYRFGDIAVIDNALTQGPDPTSSLVGRAQGIFTVMKSDPSVNWVFNIVFAYGKYNGSTVTVLGRDAITQPMRELSVVGGSGIFRMAQGYLLIKTYSVNIATGDSVLELDLYVYPFKG</sequence>
<dbReference type="GO" id="GO:0009699">
    <property type="term" value="P:phenylpropanoid biosynthetic process"/>
    <property type="evidence" value="ECO:0007669"/>
    <property type="project" value="UniProtKB-ARBA"/>
</dbReference>
<keyword evidence="4" id="KW-0052">Apoplast</keyword>
<feature type="chain" id="PRO_5040397890" description="Dirigent protein" evidence="5">
    <location>
        <begin position="46"/>
        <end position="197"/>
    </location>
</feature>
<evidence type="ECO:0000313" key="7">
    <source>
        <dbReference type="Proteomes" id="UP001151287"/>
    </source>
</evidence>
<evidence type="ECO:0000256" key="4">
    <source>
        <dbReference type="RuleBase" id="RU363099"/>
    </source>
</evidence>
<evidence type="ECO:0000256" key="1">
    <source>
        <dbReference type="ARBA" id="ARBA00010746"/>
    </source>
</evidence>
<evidence type="ECO:0000256" key="5">
    <source>
        <dbReference type="SAM" id="SignalP"/>
    </source>
</evidence>
<dbReference type="OrthoDB" id="1864232at2759"/>
<dbReference type="Gene3D" id="2.40.480.10">
    <property type="entry name" value="Allene oxide cyclase-like"/>
    <property type="match status" value="1"/>
</dbReference>
<evidence type="ECO:0000313" key="6">
    <source>
        <dbReference type="EMBL" id="KAJ1696405.1"/>
    </source>
</evidence>
<comment type="subunit">
    <text evidence="2 4">Homodimer.</text>
</comment>
<dbReference type="Pfam" id="PF03018">
    <property type="entry name" value="Dirigent"/>
    <property type="match status" value="1"/>
</dbReference>
<dbReference type="EMBL" id="JAMQYH010000002">
    <property type="protein sequence ID" value="KAJ1696405.1"/>
    <property type="molecule type" value="Genomic_DNA"/>
</dbReference>
<keyword evidence="7" id="KW-1185">Reference proteome</keyword>
<protein>
    <recommendedName>
        <fullName evidence="4">Dirigent protein</fullName>
    </recommendedName>
</protein>
<evidence type="ECO:0000256" key="2">
    <source>
        <dbReference type="ARBA" id="ARBA00011738"/>
    </source>
</evidence>
<gene>
    <name evidence="6" type="ORF">LUZ63_004917</name>
</gene>
<comment type="function">
    <text evidence="4">Dirigent proteins impart stereoselectivity on the phenoxy radical-coupling reaction, yielding optically active lignans from two molecules of coniferyl alcohol in the biosynthesis of lignans, flavonolignans, and alkaloids and thus plays a central role in plant secondary metabolism.</text>
</comment>
<name>A0A9Q0HSK1_9POAL</name>
<dbReference type="InterPro" id="IPR004265">
    <property type="entry name" value="Dirigent"/>
</dbReference>
<reference evidence="6" key="1">
    <citation type="journal article" date="2022" name="Cell">
        <title>Repeat-based holocentromeres influence genome architecture and karyotype evolution.</title>
        <authorList>
            <person name="Hofstatter P.G."/>
            <person name="Thangavel G."/>
            <person name="Lux T."/>
            <person name="Neumann P."/>
            <person name="Vondrak T."/>
            <person name="Novak P."/>
            <person name="Zhang M."/>
            <person name="Costa L."/>
            <person name="Castellani M."/>
            <person name="Scott A."/>
            <person name="Toegelov H."/>
            <person name="Fuchs J."/>
            <person name="Mata-Sucre Y."/>
            <person name="Dias Y."/>
            <person name="Vanzela A.L.L."/>
            <person name="Huettel B."/>
            <person name="Almeida C.C.S."/>
            <person name="Simkova H."/>
            <person name="Souza G."/>
            <person name="Pedrosa-Harand A."/>
            <person name="Macas J."/>
            <person name="Mayer K.F.X."/>
            <person name="Houben A."/>
            <person name="Marques A."/>
        </authorList>
    </citation>
    <scope>NUCLEOTIDE SEQUENCE</scope>
    <source>
        <strain evidence="6">RhyBre1mFocal</strain>
    </source>
</reference>
<comment type="caution">
    <text evidence="6">The sequence shown here is derived from an EMBL/GenBank/DDBJ whole genome shotgun (WGS) entry which is preliminary data.</text>
</comment>
<dbReference type="PANTHER" id="PTHR21495">
    <property type="entry name" value="NUCLEOPORIN-RELATED"/>
    <property type="match status" value="1"/>
</dbReference>
<evidence type="ECO:0000256" key="3">
    <source>
        <dbReference type="ARBA" id="ARBA00022525"/>
    </source>
</evidence>